<reference evidence="1" key="1">
    <citation type="submission" date="2017-05" db="EMBL/GenBank/DDBJ databases">
        <title>Complete sequence of p61806-dfrA.</title>
        <authorList>
            <person name="Li P."/>
            <person name="Feng J."/>
            <person name="Zeng L."/>
            <person name="Jiang X."/>
            <person name="Zhan Z."/>
            <person name="Luo W."/>
            <person name="Wang J."/>
            <person name="Zhou D."/>
        </authorList>
    </citation>
    <scope>NUCLEOTIDE SEQUENCE</scope>
    <source>
        <strain evidence="1">15061806</strain>
        <plasmid evidence="1">p61806-dfrA</plasmid>
    </source>
</reference>
<dbReference type="AlphaFoldDB" id="A0A223LKY8"/>
<organism evidence="1">
    <name type="scientific">Escherichia coli</name>
    <dbReference type="NCBI Taxonomy" id="562"/>
    <lineage>
        <taxon>Bacteria</taxon>
        <taxon>Pseudomonadati</taxon>
        <taxon>Pseudomonadota</taxon>
        <taxon>Gammaproteobacteria</taxon>
        <taxon>Enterobacterales</taxon>
        <taxon>Enterobacteriaceae</taxon>
        <taxon>Escherichia</taxon>
    </lineage>
</organism>
<sequence length="42" mass="4482">MVVRRLGEKSPPEAARVSGQEATMSFFGADRPALHAARALSI</sequence>
<geneLocation type="plasmid" evidence="1">
    <name>p61806-dfrA</name>
</geneLocation>
<accession>A0A223LKY8</accession>
<proteinExistence type="predicted"/>
<evidence type="ECO:0000313" key="1">
    <source>
        <dbReference type="EMBL" id="ASU04689.1"/>
    </source>
</evidence>
<dbReference type="EMBL" id="MF156714">
    <property type="protein sequence ID" value="ASU04689.1"/>
    <property type="molecule type" value="Genomic_DNA"/>
</dbReference>
<keyword evidence="1" id="KW-0614">Plasmid</keyword>
<protein>
    <submittedName>
        <fullName evidence="1">Uncharacterized protein</fullName>
    </submittedName>
</protein>
<name>A0A223LKY8_ECOLX</name>